<evidence type="ECO:0000256" key="1">
    <source>
        <dbReference type="SAM" id="MobiDB-lite"/>
    </source>
</evidence>
<organism evidence="2">
    <name type="scientific">Sesamum angustifolium</name>
    <dbReference type="NCBI Taxonomy" id="2727405"/>
    <lineage>
        <taxon>Eukaryota</taxon>
        <taxon>Viridiplantae</taxon>
        <taxon>Streptophyta</taxon>
        <taxon>Embryophyta</taxon>
        <taxon>Tracheophyta</taxon>
        <taxon>Spermatophyta</taxon>
        <taxon>Magnoliopsida</taxon>
        <taxon>eudicotyledons</taxon>
        <taxon>Gunneridae</taxon>
        <taxon>Pentapetalae</taxon>
        <taxon>asterids</taxon>
        <taxon>lamiids</taxon>
        <taxon>Lamiales</taxon>
        <taxon>Pedaliaceae</taxon>
        <taxon>Sesamum</taxon>
    </lineage>
</organism>
<evidence type="ECO:0000313" key="2">
    <source>
        <dbReference type="EMBL" id="KAL0307814.1"/>
    </source>
</evidence>
<dbReference type="AlphaFoldDB" id="A0AAW2KLR4"/>
<dbReference type="EMBL" id="JACGWK010000063">
    <property type="protein sequence ID" value="KAL0307814.1"/>
    <property type="molecule type" value="Genomic_DNA"/>
</dbReference>
<reference evidence="2" key="1">
    <citation type="submission" date="2020-06" db="EMBL/GenBank/DDBJ databases">
        <authorList>
            <person name="Li T."/>
            <person name="Hu X."/>
            <person name="Zhang T."/>
            <person name="Song X."/>
            <person name="Zhang H."/>
            <person name="Dai N."/>
            <person name="Sheng W."/>
            <person name="Hou X."/>
            <person name="Wei L."/>
        </authorList>
    </citation>
    <scope>NUCLEOTIDE SEQUENCE</scope>
    <source>
        <strain evidence="2">G01</strain>
        <tissue evidence="2">Leaf</tissue>
    </source>
</reference>
<accession>A0AAW2KLR4</accession>
<proteinExistence type="predicted"/>
<name>A0AAW2KLR4_9LAMI</name>
<gene>
    <name evidence="2" type="ORF">Sangu_3010900</name>
</gene>
<sequence length="55" mass="6300">MASLADIQQMMEEMLSRQETRFAQAIENQRQTLLGEVRKPKGPTLLPESNLNRSI</sequence>
<feature type="region of interest" description="Disordered" evidence="1">
    <location>
        <begin position="36"/>
        <end position="55"/>
    </location>
</feature>
<comment type="caution">
    <text evidence="2">The sequence shown here is derived from an EMBL/GenBank/DDBJ whole genome shotgun (WGS) entry which is preliminary data.</text>
</comment>
<reference evidence="2" key="2">
    <citation type="journal article" date="2024" name="Plant">
        <title>Genomic evolution and insights into agronomic trait innovations of Sesamum species.</title>
        <authorList>
            <person name="Miao H."/>
            <person name="Wang L."/>
            <person name="Qu L."/>
            <person name="Liu H."/>
            <person name="Sun Y."/>
            <person name="Le M."/>
            <person name="Wang Q."/>
            <person name="Wei S."/>
            <person name="Zheng Y."/>
            <person name="Lin W."/>
            <person name="Duan Y."/>
            <person name="Cao H."/>
            <person name="Xiong S."/>
            <person name="Wang X."/>
            <person name="Wei L."/>
            <person name="Li C."/>
            <person name="Ma Q."/>
            <person name="Ju M."/>
            <person name="Zhao R."/>
            <person name="Li G."/>
            <person name="Mu C."/>
            <person name="Tian Q."/>
            <person name="Mei H."/>
            <person name="Zhang T."/>
            <person name="Gao T."/>
            <person name="Zhang H."/>
        </authorList>
    </citation>
    <scope>NUCLEOTIDE SEQUENCE</scope>
    <source>
        <strain evidence="2">G01</strain>
    </source>
</reference>
<protein>
    <submittedName>
        <fullName evidence="2">Uncharacterized protein</fullName>
    </submittedName>
</protein>